<feature type="compositionally biased region" description="Polar residues" evidence="1">
    <location>
        <begin position="108"/>
        <end position="127"/>
    </location>
</feature>
<dbReference type="OrthoDB" id="546261at2759"/>
<dbReference type="PaxDb" id="3055-EDP02048"/>
<protein>
    <submittedName>
        <fullName evidence="2">Uncharacterized protein</fullName>
    </submittedName>
</protein>
<feature type="region of interest" description="Disordered" evidence="1">
    <location>
        <begin position="158"/>
        <end position="200"/>
    </location>
</feature>
<dbReference type="RefSeq" id="XP_001694896.2">
    <property type="nucleotide sequence ID" value="XM_001694844.2"/>
</dbReference>
<feature type="compositionally biased region" description="Polar residues" evidence="1">
    <location>
        <begin position="1"/>
        <end position="16"/>
    </location>
</feature>
<name>A0A2K3E3M7_CHLRE</name>
<feature type="region of interest" description="Disordered" evidence="1">
    <location>
        <begin position="1"/>
        <end position="55"/>
    </location>
</feature>
<dbReference type="AlphaFoldDB" id="A0A2K3E3M7"/>
<proteinExistence type="predicted"/>
<evidence type="ECO:0000313" key="2">
    <source>
        <dbReference type="EMBL" id="PNW87395.1"/>
    </source>
</evidence>
<dbReference type="Gramene" id="PNW87395">
    <property type="protein sequence ID" value="PNW87395"/>
    <property type="gene ID" value="CHLRE_02g147300v5"/>
</dbReference>
<organism evidence="2 3">
    <name type="scientific">Chlamydomonas reinhardtii</name>
    <name type="common">Chlamydomonas smithii</name>
    <dbReference type="NCBI Taxonomy" id="3055"/>
    <lineage>
        <taxon>Eukaryota</taxon>
        <taxon>Viridiplantae</taxon>
        <taxon>Chlorophyta</taxon>
        <taxon>core chlorophytes</taxon>
        <taxon>Chlorophyceae</taxon>
        <taxon>CS clade</taxon>
        <taxon>Chlamydomonadales</taxon>
        <taxon>Chlamydomonadaceae</taxon>
        <taxon>Chlamydomonas</taxon>
    </lineage>
</organism>
<dbReference type="GeneID" id="5720535"/>
<feature type="region of interest" description="Disordered" evidence="1">
    <location>
        <begin position="96"/>
        <end position="146"/>
    </location>
</feature>
<dbReference type="InParanoid" id="A0A2K3E3M7"/>
<dbReference type="ExpressionAtlas" id="A0A2K3E3M7">
    <property type="expression patterns" value="differential"/>
</dbReference>
<dbReference type="KEGG" id="cre:CHLRE_02g147300v5"/>
<dbReference type="EMBL" id="CM008963">
    <property type="protein sequence ID" value="PNW87395.1"/>
    <property type="molecule type" value="Genomic_DNA"/>
</dbReference>
<evidence type="ECO:0000256" key="1">
    <source>
        <dbReference type="SAM" id="MobiDB-lite"/>
    </source>
</evidence>
<accession>A0A2K3E3M7</accession>
<sequence>MGQCSSRRTLPGQQQEGRPRESVESQESEEEHCTELAPTVPRRRGVVLDSASRVQPAVQAPRLEHEEYKLAAVRGSVDDATCAALLALRLGRGSSVRGMMKDGRTSDASEGASSCSRASGSHDSNARAQAGKAELHSSAHLSPLPENESVLLASKTVGSDMEARSEARGDPAAQQGGDTCTQHDNNPGQGHHASAGTAGADEAKAVVHGFARLDAASKRRPVDAGDIFEAELGLMPNSLSMAVTGPAPKVPTRA</sequence>
<gene>
    <name evidence="2" type="ORF">CHLRE_02g147300v5</name>
</gene>
<feature type="compositionally biased region" description="Polar residues" evidence="1">
    <location>
        <begin position="176"/>
        <end position="188"/>
    </location>
</feature>
<dbReference type="Proteomes" id="UP000006906">
    <property type="component" value="Chromosome 2"/>
</dbReference>
<evidence type="ECO:0000313" key="3">
    <source>
        <dbReference type="Proteomes" id="UP000006906"/>
    </source>
</evidence>
<keyword evidence="3" id="KW-1185">Reference proteome</keyword>
<reference evidence="2 3" key="1">
    <citation type="journal article" date="2007" name="Science">
        <title>The Chlamydomonas genome reveals the evolution of key animal and plant functions.</title>
        <authorList>
            <person name="Merchant S.S."/>
            <person name="Prochnik S.E."/>
            <person name="Vallon O."/>
            <person name="Harris E.H."/>
            <person name="Karpowicz S.J."/>
            <person name="Witman G.B."/>
            <person name="Terry A."/>
            <person name="Salamov A."/>
            <person name="Fritz-Laylin L.K."/>
            <person name="Marechal-Drouard L."/>
            <person name="Marshall W.F."/>
            <person name="Qu L.H."/>
            <person name="Nelson D.R."/>
            <person name="Sanderfoot A.A."/>
            <person name="Spalding M.H."/>
            <person name="Kapitonov V.V."/>
            <person name="Ren Q."/>
            <person name="Ferris P."/>
            <person name="Lindquist E."/>
            <person name="Shapiro H."/>
            <person name="Lucas S.M."/>
            <person name="Grimwood J."/>
            <person name="Schmutz J."/>
            <person name="Cardol P."/>
            <person name="Cerutti H."/>
            <person name="Chanfreau G."/>
            <person name="Chen C.L."/>
            <person name="Cognat V."/>
            <person name="Croft M.T."/>
            <person name="Dent R."/>
            <person name="Dutcher S."/>
            <person name="Fernandez E."/>
            <person name="Fukuzawa H."/>
            <person name="Gonzalez-Ballester D."/>
            <person name="Gonzalez-Halphen D."/>
            <person name="Hallmann A."/>
            <person name="Hanikenne M."/>
            <person name="Hippler M."/>
            <person name="Inwood W."/>
            <person name="Jabbari K."/>
            <person name="Kalanon M."/>
            <person name="Kuras R."/>
            <person name="Lefebvre P.A."/>
            <person name="Lemaire S.D."/>
            <person name="Lobanov A.V."/>
            <person name="Lohr M."/>
            <person name="Manuell A."/>
            <person name="Meier I."/>
            <person name="Mets L."/>
            <person name="Mittag M."/>
            <person name="Mittelmeier T."/>
            <person name="Moroney J.V."/>
            <person name="Moseley J."/>
            <person name="Napoli C."/>
            <person name="Nedelcu A.M."/>
            <person name="Niyogi K."/>
            <person name="Novoselov S.V."/>
            <person name="Paulsen I.T."/>
            <person name="Pazour G."/>
            <person name="Purton S."/>
            <person name="Ral J.P."/>
            <person name="Riano-Pachon D.M."/>
            <person name="Riekhof W."/>
            <person name="Rymarquis L."/>
            <person name="Schroda M."/>
            <person name="Stern D."/>
            <person name="Umen J."/>
            <person name="Willows R."/>
            <person name="Wilson N."/>
            <person name="Zimmer S.L."/>
            <person name="Allmer J."/>
            <person name="Balk J."/>
            <person name="Bisova K."/>
            <person name="Chen C.J."/>
            <person name="Elias M."/>
            <person name="Gendler K."/>
            <person name="Hauser C."/>
            <person name="Lamb M.R."/>
            <person name="Ledford H."/>
            <person name="Long J.C."/>
            <person name="Minagawa J."/>
            <person name="Page M.D."/>
            <person name="Pan J."/>
            <person name="Pootakham W."/>
            <person name="Roje S."/>
            <person name="Rose A."/>
            <person name="Stahlberg E."/>
            <person name="Terauchi A.M."/>
            <person name="Yang P."/>
            <person name="Ball S."/>
            <person name="Bowler C."/>
            <person name="Dieckmann C.L."/>
            <person name="Gladyshev V.N."/>
            <person name="Green P."/>
            <person name="Jorgensen R."/>
            <person name="Mayfield S."/>
            <person name="Mueller-Roeber B."/>
            <person name="Rajamani S."/>
            <person name="Sayre R.T."/>
            <person name="Brokstein P."/>
            <person name="Dubchak I."/>
            <person name="Goodstein D."/>
            <person name="Hornick L."/>
            <person name="Huang Y.W."/>
            <person name="Jhaveri J."/>
            <person name="Luo Y."/>
            <person name="Martinez D."/>
            <person name="Ngau W.C."/>
            <person name="Otillar B."/>
            <person name="Poliakov A."/>
            <person name="Porter A."/>
            <person name="Szajkowski L."/>
            <person name="Werner G."/>
            <person name="Zhou K."/>
            <person name="Grigoriev I.V."/>
            <person name="Rokhsar D.S."/>
            <person name="Grossman A.R."/>
        </authorList>
    </citation>
    <scope>NUCLEOTIDE SEQUENCE [LARGE SCALE GENOMIC DNA]</scope>
    <source>
        <strain evidence="3">CC-503</strain>
    </source>
</reference>